<proteinExistence type="predicted"/>
<organism evidence="1">
    <name type="scientific">uncultured Caudovirales phage</name>
    <dbReference type="NCBI Taxonomy" id="2100421"/>
    <lineage>
        <taxon>Viruses</taxon>
        <taxon>Duplodnaviria</taxon>
        <taxon>Heunggongvirae</taxon>
        <taxon>Uroviricota</taxon>
        <taxon>Caudoviricetes</taxon>
        <taxon>Peduoviridae</taxon>
        <taxon>Maltschvirus</taxon>
        <taxon>Maltschvirus maltsch</taxon>
    </lineage>
</organism>
<evidence type="ECO:0000313" key="1">
    <source>
        <dbReference type="EMBL" id="CAB4196794.1"/>
    </source>
</evidence>
<gene>
    <name evidence="1" type="ORF">UFOVP1290_314</name>
</gene>
<name>A0A6J5RXP0_9CAUD</name>
<sequence>MVTVKSDKPIKTKTCICSNCGYELEYTGEDVLSYNKTDYGGDTDTYYYIICPRQSCQKQNNVRNY</sequence>
<reference evidence="1" key="1">
    <citation type="submission" date="2020-05" db="EMBL/GenBank/DDBJ databases">
        <authorList>
            <person name="Chiriac C."/>
            <person name="Salcher M."/>
            <person name="Ghai R."/>
            <person name="Kavagutti S V."/>
        </authorList>
    </citation>
    <scope>NUCLEOTIDE SEQUENCE</scope>
</reference>
<accession>A0A6J5RXP0</accession>
<dbReference type="EMBL" id="LR797252">
    <property type="protein sequence ID" value="CAB4196794.1"/>
    <property type="molecule type" value="Genomic_DNA"/>
</dbReference>
<protein>
    <submittedName>
        <fullName evidence="1">Uncharacterized protein</fullName>
    </submittedName>
</protein>